<dbReference type="AlphaFoldDB" id="A0A0L7K240"/>
<dbReference type="GO" id="GO:0015629">
    <property type="term" value="C:actin cytoskeleton"/>
    <property type="evidence" value="ECO:0007669"/>
    <property type="project" value="TreeGrafter"/>
</dbReference>
<feature type="non-terminal residue" evidence="1">
    <location>
        <position position="276"/>
    </location>
</feature>
<dbReference type="PANTHER" id="PTHR11977:SF130">
    <property type="entry name" value="SEVERIN"/>
    <property type="match status" value="1"/>
</dbReference>
<sequence length="276" mass="29561">MAGVVDAHGAVFVWLGAHCCPRAKEDPRTLAKAYLAQVRAGAGDGGRGGRARRCVRVARRTLLPARQGGPAHARQGGPAHARQGYELAPEMAGVVDAHGAVFVWLGAHCCPRAKEDPRTLAKAYLAQVRAGAGDGGRGGRARRCVRLARRTLLPARQGYELAPEMAGVVDTHGAVFVWLGAHCCPRAKEDPRSLAKAQGREPPHFTGFFPHWKHSMWKCHKSFSAIISALEGKAICHKSFSAIISALEGKAIVESDNSTLQSGNSANRFDQNLREA</sequence>
<dbReference type="GO" id="GO:0008154">
    <property type="term" value="P:actin polymerization or depolymerization"/>
    <property type="evidence" value="ECO:0007669"/>
    <property type="project" value="TreeGrafter"/>
</dbReference>
<comment type="caution">
    <text evidence="1">The sequence shown here is derived from an EMBL/GenBank/DDBJ whole genome shotgun (WGS) entry which is preliminary data.</text>
</comment>
<proteinExistence type="predicted"/>
<organism evidence="1 2">
    <name type="scientific">Operophtera brumata</name>
    <name type="common">Winter moth</name>
    <name type="synonym">Phalaena brumata</name>
    <dbReference type="NCBI Taxonomy" id="104452"/>
    <lineage>
        <taxon>Eukaryota</taxon>
        <taxon>Metazoa</taxon>
        <taxon>Ecdysozoa</taxon>
        <taxon>Arthropoda</taxon>
        <taxon>Hexapoda</taxon>
        <taxon>Insecta</taxon>
        <taxon>Pterygota</taxon>
        <taxon>Neoptera</taxon>
        <taxon>Endopterygota</taxon>
        <taxon>Lepidoptera</taxon>
        <taxon>Glossata</taxon>
        <taxon>Ditrysia</taxon>
        <taxon>Geometroidea</taxon>
        <taxon>Geometridae</taxon>
        <taxon>Larentiinae</taxon>
        <taxon>Operophtera</taxon>
    </lineage>
</organism>
<dbReference type="GO" id="GO:0005737">
    <property type="term" value="C:cytoplasm"/>
    <property type="evidence" value="ECO:0007669"/>
    <property type="project" value="TreeGrafter"/>
</dbReference>
<dbReference type="GO" id="GO:0051015">
    <property type="term" value="F:actin filament binding"/>
    <property type="evidence" value="ECO:0007669"/>
    <property type="project" value="InterPro"/>
</dbReference>
<reference evidence="1 2" key="1">
    <citation type="journal article" date="2015" name="Genome Biol. Evol.">
        <title>The genome of winter moth (Operophtera brumata) provides a genomic perspective on sexual dimorphism and phenology.</title>
        <authorList>
            <person name="Derks M.F."/>
            <person name="Smit S."/>
            <person name="Salis L."/>
            <person name="Schijlen E."/>
            <person name="Bossers A."/>
            <person name="Mateman C."/>
            <person name="Pijl A.S."/>
            <person name="de Ridder D."/>
            <person name="Groenen M.A."/>
            <person name="Visser M.E."/>
            <person name="Megens H.J."/>
        </authorList>
    </citation>
    <scope>NUCLEOTIDE SEQUENCE [LARGE SCALE GENOMIC DNA]</scope>
    <source>
        <strain evidence="1">WM2013NL</strain>
        <tissue evidence="1">Head and thorax</tissue>
    </source>
</reference>
<evidence type="ECO:0000313" key="2">
    <source>
        <dbReference type="Proteomes" id="UP000037510"/>
    </source>
</evidence>
<accession>A0A0L7K240</accession>
<evidence type="ECO:0000313" key="1">
    <source>
        <dbReference type="EMBL" id="KOB51925.1"/>
    </source>
</evidence>
<dbReference type="PANTHER" id="PTHR11977">
    <property type="entry name" value="VILLIN"/>
    <property type="match status" value="1"/>
</dbReference>
<dbReference type="Proteomes" id="UP000037510">
    <property type="component" value="Unassembled WGS sequence"/>
</dbReference>
<protein>
    <submittedName>
        <fullName evidence="1">Putative villin</fullName>
    </submittedName>
</protein>
<dbReference type="EMBL" id="JTDY01015912">
    <property type="protein sequence ID" value="KOB51925.1"/>
    <property type="molecule type" value="Genomic_DNA"/>
</dbReference>
<name>A0A0L7K240_OPEBR</name>
<dbReference type="SUPFAM" id="SSF55753">
    <property type="entry name" value="Actin depolymerizing proteins"/>
    <property type="match status" value="1"/>
</dbReference>
<gene>
    <name evidence="1" type="ORF">OBRU01_26879</name>
</gene>
<dbReference type="InterPro" id="IPR007122">
    <property type="entry name" value="Villin/Gelsolin"/>
</dbReference>
<feature type="non-terminal residue" evidence="1">
    <location>
        <position position="1"/>
    </location>
</feature>
<keyword evidence="2" id="KW-1185">Reference proteome</keyword>